<dbReference type="SUPFAM" id="SSF56801">
    <property type="entry name" value="Acetyl-CoA synthetase-like"/>
    <property type="match status" value="1"/>
</dbReference>
<dbReference type="PANTHER" id="PTHR43201:SF5">
    <property type="entry name" value="MEDIUM-CHAIN ACYL-COA LIGASE ACSF2, MITOCHONDRIAL"/>
    <property type="match status" value="1"/>
</dbReference>
<evidence type="ECO:0000259" key="4">
    <source>
        <dbReference type="Pfam" id="PF00501"/>
    </source>
</evidence>
<evidence type="ECO:0000256" key="1">
    <source>
        <dbReference type="ARBA" id="ARBA00006432"/>
    </source>
</evidence>
<feature type="compositionally biased region" description="Basic and acidic residues" evidence="3">
    <location>
        <begin position="181"/>
        <end position="191"/>
    </location>
</feature>
<feature type="region of interest" description="Disordered" evidence="3">
    <location>
        <begin position="169"/>
        <end position="202"/>
    </location>
</feature>
<evidence type="ECO:0000313" key="6">
    <source>
        <dbReference type="Proteomes" id="UP001598448"/>
    </source>
</evidence>
<accession>A0ABW6FHM4</accession>
<reference evidence="5 6" key="1">
    <citation type="submission" date="2024-09" db="EMBL/GenBank/DDBJ databases">
        <title>The Natural Products Discovery Center: Release of the First 8490 Sequenced Strains for Exploring Actinobacteria Biosynthetic Diversity.</title>
        <authorList>
            <person name="Kalkreuter E."/>
            <person name="Kautsar S.A."/>
            <person name="Yang D."/>
            <person name="Bader C.D."/>
            <person name="Teijaro C.N."/>
            <person name="Fluegel L."/>
            <person name="Davis C.M."/>
            <person name="Simpson J.R."/>
            <person name="Lauterbach L."/>
            <person name="Steele A.D."/>
            <person name="Gui C."/>
            <person name="Meng S."/>
            <person name="Li G."/>
            <person name="Viehrig K."/>
            <person name="Ye F."/>
            <person name="Su P."/>
            <person name="Kiefer A.F."/>
            <person name="Nichols A."/>
            <person name="Cepeda A.J."/>
            <person name="Yan W."/>
            <person name="Fan B."/>
            <person name="Jiang Y."/>
            <person name="Adhikari A."/>
            <person name="Zheng C.-J."/>
            <person name="Schuster L."/>
            <person name="Cowan T.M."/>
            <person name="Smanski M.J."/>
            <person name="Chevrette M.G."/>
            <person name="De Carvalho L.P.S."/>
            <person name="Shen B."/>
        </authorList>
    </citation>
    <scope>NUCLEOTIDE SEQUENCE [LARGE SCALE GENOMIC DNA]</scope>
    <source>
        <strain evidence="5 6">NPDC058348</strain>
    </source>
</reference>
<dbReference type="InterPro" id="IPR000873">
    <property type="entry name" value="AMP-dep_synth/lig_dom"/>
</dbReference>
<dbReference type="Proteomes" id="UP001598448">
    <property type="component" value="Unassembled WGS sequence"/>
</dbReference>
<comment type="caution">
    <text evidence="5">The sequence shown here is derived from an EMBL/GenBank/DDBJ whole genome shotgun (WGS) entry which is preliminary data.</text>
</comment>
<organism evidence="5 6">
    <name type="scientific">Streptomyces albidochromogenes</name>
    <dbReference type="NCBI Taxonomy" id="329524"/>
    <lineage>
        <taxon>Bacteria</taxon>
        <taxon>Bacillati</taxon>
        <taxon>Actinomycetota</taxon>
        <taxon>Actinomycetes</taxon>
        <taxon>Kitasatosporales</taxon>
        <taxon>Streptomycetaceae</taxon>
        <taxon>Streptomyces</taxon>
    </lineage>
</organism>
<dbReference type="PANTHER" id="PTHR43201">
    <property type="entry name" value="ACYL-COA SYNTHETASE"/>
    <property type="match status" value="1"/>
</dbReference>
<dbReference type="Pfam" id="PF00501">
    <property type="entry name" value="AMP-binding"/>
    <property type="match status" value="1"/>
</dbReference>
<protein>
    <submittedName>
        <fullName evidence="5">Class I adenylate-forming enzyme family protein</fullName>
    </submittedName>
</protein>
<dbReference type="Gene3D" id="3.40.50.12780">
    <property type="entry name" value="N-terminal domain of ligase-like"/>
    <property type="match status" value="1"/>
</dbReference>
<proteinExistence type="inferred from homology"/>
<sequence length="202" mass="21245">MPAVGTRPGELALLMHTSGTTGRFTGVELTHGNITAMIEVLATVLKLPPGERGLVVLPLFHVNALMTCVFTLYAGGDLVLVDGFSPAGCWPLVERHRPTYFSAVPAIHHLLTALLPSVRPDVSSVRFVLCGTAPMPATAVVAFEGRHGVPVVEAYGLTESTVALTMTQRTGPQAGHGGDAAARRGTAESRRGQPSPVYGRSR</sequence>
<evidence type="ECO:0000313" key="5">
    <source>
        <dbReference type="EMBL" id="MFD5099173.1"/>
    </source>
</evidence>
<gene>
    <name evidence="5" type="ORF">ACFWJN_09415</name>
</gene>
<evidence type="ECO:0000256" key="2">
    <source>
        <dbReference type="ARBA" id="ARBA00022598"/>
    </source>
</evidence>
<evidence type="ECO:0000256" key="3">
    <source>
        <dbReference type="SAM" id="MobiDB-lite"/>
    </source>
</evidence>
<dbReference type="RefSeq" id="WP_386711354.1">
    <property type="nucleotide sequence ID" value="NZ_JBHXIJ010000045.1"/>
</dbReference>
<dbReference type="EMBL" id="JBHXIJ010000045">
    <property type="protein sequence ID" value="MFD5099173.1"/>
    <property type="molecule type" value="Genomic_DNA"/>
</dbReference>
<keyword evidence="2" id="KW-0436">Ligase</keyword>
<dbReference type="InterPro" id="IPR042099">
    <property type="entry name" value="ANL_N_sf"/>
</dbReference>
<comment type="similarity">
    <text evidence="1">Belongs to the ATP-dependent AMP-binding enzyme family.</text>
</comment>
<keyword evidence="6" id="KW-1185">Reference proteome</keyword>
<name>A0ABW6FHM4_9ACTN</name>
<feature type="domain" description="AMP-dependent synthetase/ligase" evidence="4">
    <location>
        <begin position="6"/>
        <end position="168"/>
    </location>
</feature>